<gene>
    <name evidence="3" type="ORF">BMF94_5971</name>
</gene>
<feature type="transmembrane region" description="Helical" evidence="2">
    <location>
        <begin position="81"/>
        <end position="101"/>
    </location>
</feature>
<dbReference type="PANTHER" id="PTHR35179">
    <property type="entry name" value="PROTEIN CBG02620"/>
    <property type="match status" value="1"/>
</dbReference>
<evidence type="ECO:0000313" key="4">
    <source>
        <dbReference type="Proteomes" id="UP000237144"/>
    </source>
</evidence>
<proteinExistence type="predicted"/>
<reference evidence="3 4" key="1">
    <citation type="journal article" date="2018" name="Front. Microbiol.">
        <title>Prospects for Fungal Bioremediation of Acidic Radioactive Waste Sites: Characterization and Genome Sequence of Rhodotorula taiwanensis MD1149.</title>
        <authorList>
            <person name="Tkavc R."/>
            <person name="Matrosova V.Y."/>
            <person name="Grichenko O.E."/>
            <person name="Gostincar C."/>
            <person name="Volpe R.P."/>
            <person name="Klimenkova P."/>
            <person name="Gaidamakova E.K."/>
            <person name="Zhou C.E."/>
            <person name="Stewart B.J."/>
            <person name="Lyman M.G."/>
            <person name="Malfatti S.A."/>
            <person name="Rubinfeld B."/>
            <person name="Courtot M."/>
            <person name="Singh J."/>
            <person name="Dalgard C.L."/>
            <person name="Hamilton T."/>
            <person name="Frey K.G."/>
            <person name="Gunde-Cimerman N."/>
            <person name="Dugan L."/>
            <person name="Daly M.J."/>
        </authorList>
    </citation>
    <scope>NUCLEOTIDE SEQUENCE [LARGE SCALE GENOMIC DNA]</scope>
    <source>
        <strain evidence="3 4">MD1149</strain>
    </source>
</reference>
<evidence type="ECO:0000256" key="1">
    <source>
        <dbReference type="SAM" id="MobiDB-lite"/>
    </source>
</evidence>
<name>A0A2S5B2Q4_9BASI</name>
<organism evidence="3 4">
    <name type="scientific">Rhodotorula taiwanensis</name>
    <dbReference type="NCBI Taxonomy" id="741276"/>
    <lineage>
        <taxon>Eukaryota</taxon>
        <taxon>Fungi</taxon>
        <taxon>Dikarya</taxon>
        <taxon>Basidiomycota</taxon>
        <taxon>Pucciniomycotina</taxon>
        <taxon>Microbotryomycetes</taxon>
        <taxon>Sporidiobolales</taxon>
        <taxon>Sporidiobolaceae</taxon>
        <taxon>Rhodotorula</taxon>
    </lineage>
</organism>
<feature type="compositionally biased region" description="Polar residues" evidence="1">
    <location>
        <begin position="347"/>
        <end position="363"/>
    </location>
</feature>
<evidence type="ECO:0000256" key="2">
    <source>
        <dbReference type="SAM" id="Phobius"/>
    </source>
</evidence>
<evidence type="ECO:0000313" key="3">
    <source>
        <dbReference type="EMBL" id="POY71045.1"/>
    </source>
</evidence>
<feature type="transmembrane region" description="Helical" evidence="2">
    <location>
        <begin position="148"/>
        <end position="166"/>
    </location>
</feature>
<feature type="transmembrane region" description="Helical" evidence="2">
    <location>
        <begin position="20"/>
        <end position="42"/>
    </location>
</feature>
<accession>A0A2S5B2Q4</accession>
<keyword evidence="2" id="KW-0472">Membrane</keyword>
<dbReference type="Proteomes" id="UP000237144">
    <property type="component" value="Unassembled WGS sequence"/>
</dbReference>
<keyword evidence="2" id="KW-1133">Transmembrane helix</keyword>
<sequence length="373" mass="42076">MGFATERPYRPEPVTDGDLHAFFFAILTCWALQVQLLLQIIVNRVNRALVYSLFARCRVTTAETYGYHAIVLIGDRSQQRWLKYGTAAFITAINISVYWYVLISSSLHRLHEQSLTPTCAFSIWIPARLQISERYEQINLVWDRCEKVIYLVVDLLLNLLFIRTVSARLVSNGLERYRPLLRTNTRLIVLSIGMDAFIIGAMSLRNSFVYMAVHPVAYLTKLAIEMSMADLIIQISAAKPQRTPLNQAFSGLKIAVSTHTTTTAVQMNDDDAPPAFTKTRTPARPDLPQRLANMRRDRAERKAAAAAAHAEPESIELPVHVGQRRRDGSDFSVEIEDEKADDGWRGGSSQHLPYSPASLSGSTVRFADMDEKY</sequence>
<feature type="transmembrane region" description="Helical" evidence="2">
    <location>
        <begin position="187"/>
        <end position="204"/>
    </location>
</feature>
<dbReference type="OrthoDB" id="2525799at2759"/>
<dbReference type="EMBL" id="PJQD01000088">
    <property type="protein sequence ID" value="POY71045.1"/>
    <property type="molecule type" value="Genomic_DNA"/>
</dbReference>
<feature type="region of interest" description="Disordered" evidence="1">
    <location>
        <begin position="264"/>
        <end position="373"/>
    </location>
</feature>
<keyword evidence="4" id="KW-1185">Reference proteome</keyword>
<feature type="compositionally biased region" description="Basic and acidic residues" evidence="1">
    <location>
        <begin position="294"/>
        <end position="303"/>
    </location>
</feature>
<comment type="caution">
    <text evidence="3">The sequence shown here is derived from an EMBL/GenBank/DDBJ whole genome shotgun (WGS) entry which is preliminary data.</text>
</comment>
<keyword evidence="2" id="KW-0812">Transmembrane</keyword>
<dbReference type="PANTHER" id="PTHR35179:SF1">
    <property type="entry name" value="INTEGRAL MEMBRANE PROTEIN"/>
    <property type="match status" value="1"/>
</dbReference>
<dbReference type="AlphaFoldDB" id="A0A2S5B2Q4"/>
<protein>
    <submittedName>
        <fullName evidence="3">Uncharacterized protein</fullName>
    </submittedName>
</protein>